<reference evidence="1 2" key="1">
    <citation type="submission" date="2019-09" db="EMBL/GenBank/DDBJ databases">
        <title>Genome sequence of Adhaeribacter sp. M2.</title>
        <authorList>
            <person name="Srinivasan S."/>
        </authorList>
    </citation>
    <scope>NUCLEOTIDE SEQUENCE [LARGE SCALE GENOMIC DNA]</scope>
    <source>
        <strain evidence="1 2">M2</strain>
    </source>
</reference>
<dbReference type="RefSeq" id="WP_150902081.1">
    <property type="nucleotide sequence ID" value="NZ_VTWT01000001.1"/>
</dbReference>
<dbReference type="Proteomes" id="UP000326570">
    <property type="component" value="Unassembled WGS sequence"/>
</dbReference>
<dbReference type="EMBL" id="VTWT01000001">
    <property type="protein sequence ID" value="KAA9345938.1"/>
    <property type="molecule type" value="Genomic_DNA"/>
</dbReference>
<accession>A0A5N1JAA1</accession>
<sequence length="128" mass="14718">MQTELQDNIKKVDVLAFLLEIKEKVHSVDELLDALQAENRRIEDYGQFNIDRLLEISTYQWQLEQVEMKLKAPSLIKITFAQEGEKTIQPKTEEEKIEALLIGLIMKFLRESDNAGDQGNGGFNLINP</sequence>
<evidence type="ECO:0000313" key="2">
    <source>
        <dbReference type="Proteomes" id="UP000326570"/>
    </source>
</evidence>
<gene>
    <name evidence="1" type="ORF">F0P94_02315</name>
</gene>
<dbReference type="AlphaFoldDB" id="A0A5N1JAA1"/>
<protein>
    <submittedName>
        <fullName evidence="1">Uncharacterized protein</fullName>
    </submittedName>
</protein>
<comment type="caution">
    <text evidence="1">The sequence shown here is derived from an EMBL/GenBank/DDBJ whole genome shotgun (WGS) entry which is preliminary data.</text>
</comment>
<organism evidence="1 2">
    <name type="scientific">Adhaeribacter soli</name>
    <dbReference type="NCBI Taxonomy" id="2607655"/>
    <lineage>
        <taxon>Bacteria</taxon>
        <taxon>Pseudomonadati</taxon>
        <taxon>Bacteroidota</taxon>
        <taxon>Cytophagia</taxon>
        <taxon>Cytophagales</taxon>
        <taxon>Hymenobacteraceae</taxon>
        <taxon>Adhaeribacter</taxon>
    </lineage>
</organism>
<proteinExistence type="predicted"/>
<keyword evidence="2" id="KW-1185">Reference proteome</keyword>
<evidence type="ECO:0000313" key="1">
    <source>
        <dbReference type="EMBL" id="KAA9345938.1"/>
    </source>
</evidence>
<name>A0A5N1JAA1_9BACT</name>